<sequence>MDQQVTTGVEQLRRALASTRAILAEVERDHLALPTPCASWDVAALINHFVGSARWSATVVSSSAPAPDEDFAAGDFVAAYEDSITTVTAAFETEGVLDKTFVLPFGEFSGADLLSLTAREQFVHGWDLARAIGRSHDLEPDLATDLLARARSEISDDLRGPDGTAFFGPAVAPASAAPADRLAAFLGRSI</sequence>
<organism evidence="2 3">
    <name type="scientific">Nocardia aurantia</name>
    <dbReference type="NCBI Taxonomy" id="2585199"/>
    <lineage>
        <taxon>Bacteria</taxon>
        <taxon>Bacillati</taxon>
        <taxon>Actinomycetota</taxon>
        <taxon>Actinomycetes</taxon>
        <taxon>Mycobacteriales</taxon>
        <taxon>Nocardiaceae</taxon>
        <taxon>Nocardia</taxon>
    </lineage>
</organism>
<feature type="domain" description="Mycothiol-dependent maleylpyruvate isomerase metal-binding" evidence="1">
    <location>
        <begin position="12"/>
        <end position="129"/>
    </location>
</feature>
<dbReference type="SUPFAM" id="SSF109854">
    <property type="entry name" value="DinB/YfiT-like putative metalloenzymes"/>
    <property type="match status" value="1"/>
</dbReference>
<dbReference type="InterPro" id="IPR017517">
    <property type="entry name" value="Maleyloyr_isom"/>
</dbReference>
<dbReference type="AlphaFoldDB" id="A0A7K0DTU3"/>
<dbReference type="InterPro" id="IPR024344">
    <property type="entry name" value="MDMPI_metal-binding"/>
</dbReference>
<dbReference type="GO" id="GO:0046872">
    <property type="term" value="F:metal ion binding"/>
    <property type="evidence" value="ECO:0007669"/>
    <property type="project" value="InterPro"/>
</dbReference>
<dbReference type="Pfam" id="PF11716">
    <property type="entry name" value="MDMPI_N"/>
    <property type="match status" value="1"/>
</dbReference>
<gene>
    <name evidence="2" type="ORF">NRB56_43560</name>
</gene>
<reference evidence="2 3" key="1">
    <citation type="submission" date="2019-10" db="EMBL/GenBank/DDBJ databases">
        <title>Nocardia macrotermitis sp. nov. and Nocardia aurantia sp. nov., isolated from the gut of fungus growing-termite Macrotermes natalensis.</title>
        <authorList>
            <person name="Benndorf R."/>
            <person name="Schwitalla J."/>
            <person name="Martin K."/>
            <person name="De Beer W."/>
            <person name="Kaster A.-K."/>
            <person name="Vollmers J."/>
            <person name="Poulsen M."/>
            <person name="Beemelmanns C."/>
        </authorList>
    </citation>
    <scope>NUCLEOTIDE SEQUENCE [LARGE SCALE GENOMIC DNA]</scope>
    <source>
        <strain evidence="2 3">RB56</strain>
    </source>
</reference>
<evidence type="ECO:0000313" key="3">
    <source>
        <dbReference type="Proteomes" id="UP000431401"/>
    </source>
</evidence>
<dbReference type="NCBIfam" id="TIGR03086">
    <property type="entry name" value="TIGR03086 family metal-binding protein"/>
    <property type="match status" value="1"/>
</dbReference>
<proteinExistence type="predicted"/>
<dbReference type="InterPro" id="IPR017520">
    <property type="entry name" value="CHP03086"/>
</dbReference>
<dbReference type="InterPro" id="IPR034660">
    <property type="entry name" value="DinB/YfiT-like"/>
</dbReference>
<keyword evidence="3" id="KW-1185">Reference proteome</keyword>
<dbReference type="NCBIfam" id="TIGR03083">
    <property type="entry name" value="maleylpyruvate isomerase family mycothiol-dependent enzyme"/>
    <property type="match status" value="1"/>
</dbReference>
<dbReference type="OrthoDB" id="5185819at2"/>
<accession>A0A7K0DTU3</accession>
<dbReference type="EMBL" id="WEGI01000009">
    <property type="protein sequence ID" value="MQY28772.1"/>
    <property type="molecule type" value="Genomic_DNA"/>
</dbReference>
<dbReference type="RefSeq" id="WP_153344967.1">
    <property type="nucleotide sequence ID" value="NZ_WEGI01000009.1"/>
</dbReference>
<evidence type="ECO:0000259" key="1">
    <source>
        <dbReference type="Pfam" id="PF11716"/>
    </source>
</evidence>
<dbReference type="Proteomes" id="UP000431401">
    <property type="component" value="Unassembled WGS sequence"/>
</dbReference>
<name>A0A7K0DTU3_9NOCA</name>
<dbReference type="Gene3D" id="1.20.120.450">
    <property type="entry name" value="dinb family like domain"/>
    <property type="match status" value="1"/>
</dbReference>
<protein>
    <recommendedName>
        <fullName evidence="1">Mycothiol-dependent maleylpyruvate isomerase metal-binding domain-containing protein</fullName>
    </recommendedName>
</protein>
<comment type="caution">
    <text evidence="2">The sequence shown here is derived from an EMBL/GenBank/DDBJ whole genome shotgun (WGS) entry which is preliminary data.</text>
</comment>
<evidence type="ECO:0000313" key="2">
    <source>
        <dbReference type="EMBL" id="MQY28772.1"/>
    </source>
</evidence>